<proteinExistence type="predicted"/>
<keyword evidence="2" id="KW-0472">Membrane</keyword>
<dbReference type="RefSeq" id="WP_064891844.1">
    <property type="nucleotide sequence ID" value="NZ_LZHS01000005.1"/>
</dbReference>
<feature type="transmembrane region" description="Helical" evidence="2">
    <location>
        <begin position="167"/>
        <end position="186"/>
    </location>
</feature>
<feature type="transmembrane region" description="Helical" evidence="2">
    <location>
        <begin position="12"/>
        <end position="29"/>
    </location>
</feature>
<keyword evidence="2" id="KW-1133">Transmembrane helix</keyword>
<evidence type="ECO:0000256" key="1">
    <source>
        <dbReference type="SAM" id="MobiDB-lite"/>
    </source>
</evidence>
<feature type="transmembrane region" description="Helical" evidence="2">
    <location>
        <begin position="49"/>
        <end position="69"/>
    </location>
</feature>
<sequence>MAGFDKPTQRVIAVIALMILAAWALRGYVPGAPERSVERGPPESNPAALAAVVAMLTAAVAIIGFAIIVRLRDRRPRPPTARALPRSPGAMGRPTWRFSMIALAAIIAWLLLIVVLSRVGGPEPIEPPPPDATSDVAGPASDANRPPAQLPDETDGDDSTGSNVVDYLIPPMLILMGLVVLGTAIASRRQRRDTHDDALADDQVGGRAAPKATNSLARAAEIGLAEIGDLSREPREAIIACYAAMERELTRVPGAMPQDCDTPTEVLARAVDRHALRADSATELVELFEEARFSPHVMTETHRDAAVRVLHRVLAELPGRVPEVPA</sequence>
<reference evidence="4 5" key="1">
    <citation type="submission" date="2017-02" db="EMBL/GenBank/DDBJ databases">
        <title>The new phylogeny of genus Mycobacterium.</title>
        <authorList>
            <person name="Tortoli E."/>
            <person name="Trovato A."/>
            <person name="Cirillo D.M."/>
        </authorList>
    </citation>
    <scope>NUCLEOTIDE SEQUENCE [LARGE SCALE GENOMIC DNA]</scope>
    <source>
        <strain evidence="4 5">FI-09383</strain>
    </source>
</reference>
<evidence type="ECO:0000259" key="3">
    <source>
        <dbReference type="Pfam" id="PF13559"/>
    </source>
</evidence>
<evidence type="ECO:0000313" key="4">
    <source>
        <dbReference type="EMBL" id="ORA63330.1"/>
    </source>
</evidence>
<protein>
    <recommendedName>
        <fullName evidence="3">Protein-glutamine gamma-glutamyltransferase-like C-terminal domain-containing protein</fullName>
    </recommendedName>
</protein>
<feature type="region of interest" description="Disordered" evidence="1">
    <location>
        <begin position="125"/>
        <end position="162"/>
    </location>
</feature>
<keyword evidence="2" id="KW-0812">Transmembrane</keyword>
<dbReference type="STRING" id="81858.BST23_18475"/>
<gene>
    <name evidence="4" type="ORF">BST23_18475</name>
</gene>
<feature type="domain" description="Protein-glutamine gamma-glutamyltransferase-like C-terminal" evidence="3">
    <location>
        <begin position="241"/>
        <end position="309"/>
    </location>
</feature>
<dbReference type="Proteomes" id="UP000192772">
    <property type="component" value="Unassembled WGS sequence"/>
</dbReference>
<organism evidence="4 5">
    <name type="scientific">Mycolicibacterium elephantis</name>
    <dbReference type="NCBI Taxonomy" id="81858"/>
    <lineage>
        <taxon>Bacteria</taxon>
        <taxon>Bacillati</taxon>
        <taxon>Actinomycetota</taxon>
        <taxon>Actinomycetes</taxon>
        <taxon>Mycobacteriales</taxon>
        <taxon>Mycobacteriaceae</taxon>
        <taxon>Mycolicibacterium</taxon>
    </lineage>
</organism>
<dbReference type="AlphaFoldDB" id="A0A1A0QDN0"/>
<dbReference type="EMBL" id="MVHP01000023">
    <property type="protein sequence ID" value="ORA63330.1"/>
    <property type="molecule type" value="Genomic_DNA"/>
</dbReference>
<evidence type="ECO:0000313" key="5">
    <source>
        <dbReference type="Proteomes" id="UP000192772"/>
    </source>
</evidence>
<dbReference type="OrthoDB" id="4571933at2"/>
<feature type="transmembrane region" description="Helical" evidence="2">
    <location>
        <begin position="96"/>
        <end position="116"/>
    </location>
</feature>
<dbReference type="InterPro" id="IPR025403">
    <property type="entry name" value="TgpA-like_C"/>
</dbReference>
<accession>A0A1X0CV42</accession>
<evidence type="ECO:0000256" key="2">
    <source>
        <dbReference type="SAM" id="Phobius"/>
    </source>
</evidence>
<comment type="caution">
    <text evidence="4">The sequence shown here is derived from an EMBL/GenBank/DDBJ whole genome shotgun (WGS) entry which is preliminary data.</text>
</comment>
<dbReference type="Pfam" id="PF13559">
    <property type="entry name" value="DUF4129"/>
    <property type="match status" value="1"/>
</dbReference>
<name>A0A1A0QDN0_9MYCO</name>
<accession>A0A1A0QDN0</accession>